<keyword evidence="14" id="KW-1185">Reference proteome</keyword>
<feature type="non-terminal residue" evidence="13">
    <location>
        <position position="1"/>
    </location>
</feature>
<accession>A0A8J2PAR9</accession>
<dbReference type="InterPro" id="IPR000276">
    <property type="entry name" value="GPCR_Rhodpsn"/>
</dbReference>
<proteinExistence type="inferred from homology"/>
<keyword evidence="10" id="KW-0807">Transducer</keyword>
<evidence type="ECO:0000256" key="4">
    <source>
        <dbReference type="ARBA" id="ARBA00022692"/>
    </source>
</evidence>
<evidence type="ECO:0000256" key="1">
    <source>
        <dbReference type="ARBA" id="ARBA00004651"/>
    </source>
</evidence>
<evidence type="ECO:0000256" key="11">
    <source>
        <dbReference type="SAM" id="Phobius"/>
    </source>
</evidence>
<dbReference type="Proteomes" id="UP000708208">
    <property type="component" value="Unassembled WGS sequence"/>
</dbReference>
<feature type="transmembrane region" description="Helical" evidence="11">
    <location>
        <begin position="136"/>
        <end position="159"/>
    </location>
</feature>
<dbReference type="GO" id="GO:0071880">
    <property type="term" value="P:adenylate cyclase-activating adrenergic receptor signaling pathway"/>
    <property type="evidence" value="ECO:0007669"/>
    <property type="project" value="TreeGrafter"/>
</dbReference>
<feature type="domain" description="G-protein coupled receptors family 1 profile" evidence="12">
    <location>
        <begin position="1"/>
        <end position="156"/>
    </location>
</feature>
<feature type="transmembrane region" description="Helical" evidence="11">
    <location>
        <begin position="103"/>
        <end position="124"/>
    </location>
</feature>
<dbReference type="EMBL" id="CAJVCH010349417">
    <property type="protein sequence ID" value="CAG7815637.1"/>
    <property type="molecule type" value="Genomic_DNA"/>
</dbReference>
<keyword evidence="6" id="KW-0297">G-protein coupled receptor</keyword>
<dbReference type="GO" id="GO:0043410">
    <property type="term" value="P:positive regulation of MAPK cascade"/>
    <property type="evidence" value="ECO:0007669"/>
    <property type="project" value="TreeGrafter"/>
</dbReference>
<gene>
    <name evidence="13" type="ORF">AFUS01_LOCUS26304</name>
</gene>
<keyword evidence="3" id="KW-1003">Cell membrane</keyword>
<dbReference type="PROSITE" id="PS50262">
    <property type="entry name" value="G_PROTEIN_RECEP_F1_2"/>
    <property type="match status" value="1"/>
</dbReference>
<evidence type="ECO:0000256" key="3">
    <source>
        <dbReference type="ARBA" id="ARBA00022475"/>
    </source>
</evidence>
<evidence type="ECO:0000256" key="5">
    <source>
        <dbReference type="ARBA" id="ARBA00022989"/>
    </source>
</evidence>
<keyword evidence="7 11" id="KW-0472">Membrane</keyword>
<keyword evidence="4 11" id="KW-0812">Transmembrane</keyword>
<evidence type="ECO:0000256" key="10">
    <source>
        <dbReference type="ARBA" id="ARBA00023224"/>
    </source>
</evidence>
<dbReference type="Pfam" id="PF00001">
    <property type="entry name" value="7tm_1"/>
    <property type="match status" value="1"/>
</dbReference>
<evidence type="ECO:0000256" key="6">
    <source>
        <dbReference type="ARBA" id="ARBA00023040"/>
    </source>
</evidence>
<dbReference type="AlphaFoldDB" id="A0A8J2PAR9"/>
<comment type="caution">
    <text evidence="13">The sequence shown here is derived from an EMBL/GenBank/DDBJ whole genome shotgun (WGS) entry which is preliminary data.</text>
</comment>
<keyword evidence="5 11" id="KW-1133">Transmembrane helix</keyword>
<dbReference type="OrthoDB" id="10034726at2759"/>
<evidence type="ECO:0000256" key="7">
    <source>
        <dbReference type="ARBA" id="ARBA00023136"/>
    </source>
</evidence>
<protein>
    <recommendedName>
        <fullName evidence="12">G-protein coupled receptors family 1 profile domain-containing protein</fullName>
    </recommendedName>
</protein>
<feature type="transmembrane region" description="Helical" evidence="11">
    <location>
        <begin position="12"/>
        <end position="38"/>
    </location>
</feature>
<comment type="subcellular location">
    <subcellularLocation>
        <location evidence="1">Cell membrane</location>
        <topology evidence="1">Multi-pass membrane protein</topology>
    </subcellularLocation>
</comment>
<name>A0A8J2PAR9_9HEXA</name>
<evidence type="ECO:0000256" key="9">
    <source>
        <dbReference type="ARBA" id="ARBA00023170"/>
    </source>
</evidence>
<dbReference type="InterPro" id="IPR017452">
    <property type="entry name" value="GPCR_Rhodpsn_7TM"/>
</dbReference>
<keyword evidence="9" id="KW-0675">Receptor</keyword>
<comment type="similarity">
    <text evidence="2">Belongs to the G-protein coupled receptor 1 family.</text>
</comment>
<evidence type="ECO:0000313" key="14">
    <source>
        <dbReference type="Proteomes" id="UP000708208"/>
    </source>
</evidence>
<sequence length="185" mass="21384">IDDQECSISQELGYQIFGTLTSFYLPAILLLFLYWKILQTARKRIRRRHQNKYKPDTMTTSFAINKDLNSEVTCSNEATPVHVTKLIDNNNEAKRERKAAKTLAIITGAFIVCWLPFFVLALIQPFCSPDCLWGDVVTSIFAWLGYFNSTLNPILYTIFSPDFRRAFKKLLFWGWGKNKNRAVSL</sequence>
<evidence type="ECO:0000313" key="13">
    <source>
        <dbReference type="EMBL" id="CAG7815637.1"/>
    </source>
</evidence>
<dbReference type="PANTHER" id="PTHR24248:SF199">
    <property type="entry name" value="IP13425P-RELATED"/>
    <property type="match status" value="1"/>
</dbReference>
<dbReference type="PANTHER" id="PTHR24248">
    <property type="entry name" value="ADRENERGIC RECEPTOR-RELATED G-PROTEIN COUPLED RECEPTOR"/>
    <property type="match status" value="1"/>
</dbReference>
<evidence type="ECO:0000256" key="8">
    <source>
        <dbReference type="ARBA" id="ARBA00023157"/>
    </source>
</evidence>
<reference evidence="13" key="1">
    <citation type="submission" date="2021-06" db="EMBL/GenBank/DDBJ databases">
        <authorList>
            <person name="Hodson N. C."/>
            <person name="Mongue J. A."/>
            <person name="Jaron S. K."/>
        </authorList>
    </citation>
    <scope>NUCLEOTIDE SEQUENCE</scope>
</reference>
<organism evidence="13 14">
    <name type="scientific">Allacma fusca</name>
    <dbReference type="NCBI Taxonomy" id="39272"/>
    <lineage>
        <taxon>Eukaryota</taxon>
        <taxon>Metazoa</taxon>
        <taxon>Ecdysozoa</taxon>
        <taxon>Arthropoda</taxon>
        <taxon>Hexapoda</taxon>
        <taxon>Collembola</taxon>
        <taxon>Symphypleona</taxon>
        <taxon>Sminthuridae</taxon>
        <taxon>Allacma</taxon>
    </lineage>
</organism>
<keyword evidence="8" id="KW-1015">Disulfide bond</keyword>
<evidence type="ECO:0000259" key="12">
    <source>
        <dbReference type="PROSITE" id="PS50262"/>
    </source>
</evidence>
<dbReference type="GO" id="GO:0005886">
    <property type="term" value="C:plasma membrane"/>
    <property type="evidence" value="ECO:0007669"/>
    <property type="project" value="UniProtKB-SubCell"/>
</dbReference>
<dbReference type="SUPFAM" id="SSF81321">
    <property type="entry name" value="Family A G protein-coupled receptor-like"/>
    <property type="match status" value="1"/>
</dbReference>
<evidence type="ECO:0000256" key="2">
    <source>
        <dbReference type="ARBA" id="ARBA00010663"/>
    </source>
</evidence>
<dbReference type="GO" id="GO:0004993">
    <property type="term" value="F:G protein-coupled serotonin receptor activity"/>
    <property type="evidence" value="ECO:0007669"/>
    <property type="project" value="UniProtKB-ARBA"/>
</dbReference>